<evidence type="ECO:0000313" key="3">
    <source>
        <dbReference type="Proteomes" id="UP000008694"/>
    </source>
</evidence>
<dbReference type="InterPro" id="IPR050167">
    <property type="entry name" value="Ser_Thr_protein_kinase"/>
</dbReference>
<dbReference type="PANTHER" id="PTHR23257">
    <property type="entry name" value="SERINE-THREONINE PROTEIN KINASE"/>
    <property type="match status" value="1"/>
</dbReference>
<organism evidence="3">
    <name type="scientific">Arabidopsis lyrata subsp. lyrata</name>
    <name type="common">Lyre-leaved rock-cress</name>
    <dbReference type="NCBI Taxonomy" id="81972"/>
    <lineage>
        <taxon>Eukaryota</taxon>
        <taxon>Viridiplantae</taxon>
        <taxon>Streptophyta</taxon>
        <taxon>Embryophyta</taxon>
        <taxon>Tracheophyta</taxon>
        <taxon>Spermatophyta</taxon>
        <taxon>Magnoliopsida</taxon>
        <taxon>eudicotyledons</taxon>
        <taxon>Gunneridae</taxon>
        <taxon>Pentapetalae</taxon>
        <taxon>rosids</taxon>
        <taxon>malvids</taxon>
        <taxon>Brassicales</taxon>
        <taxon>Brassicaceae</taxon>
        <taxon>Camelineae</taxon>
        <taxon>Arabidopsis</taxon>
    </lineage>
</organism>
<dbReference type="InterPro" id="IPR001245">
    <property type="entry name" value="Ser-Thr/Tyr_kinase_cat_dom"/>
</dbReference>
<dbReference type="GO" id="GO:0005524">
    <property type="term" value="F:ATP binding"/>
    <property type="evidence" value="ECO:0007669"/>
    <property type="project" value="InterPro"/>
</dbReference>
<evidence type="ECO:0000313" key="2">
    <source>
        <dbReference type="EMBL" id="EFH41967.1"/>
    </source>
</evidence>
<dbReference type="Gene3D" id="1.10.510.10">
    <property type="entry name" value="Transferase(Phosphotransferase) domain 1"/>
    <property type="match status" value="2"/>
</dbReference>
<keyword evidence="3" id="KW-1185">Reference proteome</keyword>
<dbReference type="EMBL" id="GL348720">
    <property type="protein sequence ID" value="EFH41967.1"/>
    <property type="molecule type" value="Genomic_DNA"/>
</dbReference>
<gene>
    <name evidence="2" type="ORF">ARALYDRAFT_357152</name>
</gene>
<dbReference type="HOGENOM" id="CLU_984644_0_0_1"/>
<proteinExistence type="predicted"/>
<dbReference type="PANTHER" id="PTHR23257:SF890">
    <property type="entry name" value="SERINE_THREONINE-PROTEIN KINASE DDB_G0272254-RELATED"/>
    <property type="match status" value="1"/>
</dbReference>
<name>D7MN72_ARALL</name>
<dbReference type="eggNOG" id="KOG0192">
    <property type="taxonomic scope" value="Eukaryota"/>
</dbReference>
<reference evidence="3" key="1">
    <citation type="journal article" date="2011" name="Nat. Genet.">
        <title>The Arabidopsis lyrata genome sequence and the basis of rapid genome size change.</title>
        <authorList>
            <person name="Hu T.T."/>
            <person name="Pattyn P."/>
            <person name="Bakker E.G."/>
            <person name="Cao J."/>
            <person name="Cheng J.-F."/>
            <person name="Clark R.M."/>
            <person name="Fahlgren N."/>
            <person name="Fawcett J.A."/>
            <person name="Grimwood J."/>
            <person name="Gundlach H."/>
            <person name="Haberer G."/>
            <person name="Hollister J.D."/>
            <person name="Ossowski S."/>
            <person name="Ottilar R.P."/>
            <person name="Salamov A.A."/>
            <person name="Schneeberger K."/>
            <person name="Spannagl M."/>
            <person name="Wang X."/>
            <person name="Yang L."/>
            <person name="Nasrallah M.E."/>
            <person name="Bergelson J."/>
            <person name="Carrington J.C."/>
            <person name="Gaut B.S."/>
            <person name="Schmutz J."/>
            <person name="Mayer K.F.X."/>
            <person name="Van de Peer Y."/>
            <person name="Grigoriev I.V."/>
            <person name="Nordborg M."/>
            <person name="Weigel D."/>
            <person name="Guo Y.-L."/>
        </authorList>
    </citation>
    <scope>NUCLEOTIDE SEQUENCE [LARGE SCALE GENOMIC DNA]</scope>
    <source>
        <strain evidence="3">cv. MN47</strain>
    </source>
</reference>
<sequence>MDKFSCERERQRLAALRLHEDGIKSDFHHEMIEEESRAFQQPIDKTIEAHQFTGKYRNNEVSIKFLKSLDVCKVREIARLSHKNSPVSRSLHEILHNDQRVLDHSTLIHIALDIACGMEFLHAHQIMHGDITSSDLLMSKDGVIKVSGYGVTGNQKLYTLSMKADVFSYGIFLWELITTETPMSFALEQAKKKLKAKEEDRKPNDFVKQPRNIMETFLEVFRERVPKEASAILVGIMEMCWTEEPPSFAEITKLLRKDSVFRGRQSTDTSERYKKPPGFFHYR</sequence>
<dbReference type="GO" id="GO:0004672">
    <property type="term" value="F:protein kinase activity"/>
    <property type="evidence" value="ECO:0007669"/>
    <property type="project" value="InterPro"/>
</dbReference>
<dbReference type="SUPFAM" id="SSF56112">
    <property type="entry name" value="Protein kinase-like (PK-like)"/>
    <property type="match status" value="1"/>
</dbReference>
<protein>
    <recommendedName>
        <fullName evidence="1">Protein kinase domain-containing protein</fullName>
    </recommendedName>
</protein>
<feature type="domain" description="Protein kinase" evidence="1">
    <location>
        <begin position="1"/>
        <end position="261"/>
    </location>
</feature>
<dbReference type="GO" id="GO:0007165">
    <property type="term" value="P:signal transduction"/>
    <property type="evidence" value="ECO:0007669"/>
    <property type="project" value="TreeGrafter"/>
</dbReference>
<dbReference type="Gramene" id="fgenesh1_pg.C_scaffold_8000939">
    <property type="protein sequence ID" value="fgenesh1_pg.C_scaffold_8000939"/>
    <property type="gene ID" value="fgenesh1_pg.C_scaffold_8000939"/>
</dbReference>
<dbReference type="GO" id="GO:0005737">
    <property type="term" value="C:cytoplasm"/>
    <property type="evidence" value="ECO:0007669"/>
    <property type="project" value="TreeGrafter"/>
</dbReference>
<evidence type="ECO:0000259" key="1">
    <source>
        <dbReference type="PROSITE" id="PS50011"/>
    </source>
</evidence>
<dbReference type="Proteomes" id="UP000008694">
    <property type="component" value="Unassembled WGS sequence"/>
</dbReference>
<dbReference type="PROSITE" id="PS50011">
    <property type="entry name" value="PROTEIN_KINASE_DOM"/>
    <property type="match status" value="1"/>
</dbReference>
<accession>D7MN72</accession>
<dbReference type="AlphaFoldDB" id="D7MN72"/>
<dbReference type="InterPro" id="IPR000719">
    <property type="entry name" value="Prot_kinase_dom"/>
</dbReference>
<dbReference type="InterPro" id="IPR011009">
    <property type="entry name" value="Kinase-like_dom_sf"/>
</dbReference>
<dbReference type="Pfam" id="PF07714">
    <property type="entry name" value="PK_Tyr_Ser-Thr"/>
    <property type="match status" value="2"/>
</dbReference>